<reference evidence="4 5" key="1">
    <citation type="submission" date="2020-04" db="EMBL/GenBank/DDBJ databases">
        <title>Draft genome of Pyxidicoccus fallax type strain.</title>
        <authorList>
            <person name="Whitworth D.E."/>
        </authorList>
    </citation>
    <scope>NUCLEOTIDE SEQUENCE [LARGE SCALE GENOMIC DNA]</scope>
    <source>
        <strain evidence="4 5">DSM 14698</strain>
    </source>
</reference>
<dbReference type="Proteomes" id="UP000518300">
    <property type="component" value="Unassembled WGS sequence"/>
</dbReference>
<keyword evidence="2" id="KW-0812">Transmembrane</keyword>
<evidence type="ECO:0000256" key="1">
    <source>
        <dbReference type="SAM" id="MobiDB-lite"/>
    </source>
</evidence>
<feature type="region of interest" description="Disordered" evidence="1">
    <location>
        <begin position="42"/>
        <end position="137"/>
    </location>
</feature>
<feature type="domain" description="TonB C-terminal" evidence="3">
    <location>
        <begin position="175"/>
        <end position="245"/>
    </location>
</feature>
<dbReference type="InterPro" id="IPR037682">
    <property type="entry name" value="TonB_C"/>
</dbReference>
<organism evidence="4 5">
    <name type="scientific">Pyxidicoccus fallax</name>
    <dbReference type="NCBI Taxonomy" id="394095"/>
    <lineage>
        <taxon>Bacteria</taxon>
        <taxon>Pseudomonadati</taxon>
        <taxon>Myxococcota</taxon>
        <taxon>Myxococcia</taxon>
        <taxon>Myxococcales</taxon>
        <taxon>Cystobacterineae</taxon>
        <taxon>Myxococcaceae</taxon>
        <taxon>Pyxidicoccus</taxon>
    </lineage>
</organism>
<gene>
    <name evidence="4" type="ORF">HG543_15560</name>
</gene>
<dbReference type="GO" id="GO:0055085">
    <property type="term" value="P:transmembrane transport"/>
    <property type="evidence" value="ECO:0007669"/>
    <property type="project" value="InterPro"/>
</dbReference>
<keyword evidence="2" id="KW-1133">Transmembrane helix</keyword>
<dbReference type="SUPFAM" id="SSF74653">
    <property type="entry name" value="TolA/TonB C-terminal domain"/>
    <property type="match status" value="1"/>
</dbReference>
<sequence length="250" mass="26408">MFNSVMERQRAGRLGAGVWLSIGVHAAVFVAVLFISARPPPPAPEPDPFEGRPWVVPMSPAAPQGTPAPAQPKQAVKPRTRRDTAPRQVQALPAEPLPAEPDATSSLTDEQAASSDDGATGHPAGSTDCPPVDGPIGVTDVLMDQLVSSYSQTEELHPFGPGMTPPVMLGGQPIAYTPGALAAGVEGTLVAKCTITVDGQVKDCRVIKGLPHMNEAVLESLHSRRYRPVTYQGRPVSVSYSFTVKLKLPR</sequence>
<feature type="compositionally biased region" description="Low complexity" evidence="1">
    <location>
        <begin position="61"/>
        <end position="77"/>
    </location>
</feature>
<evidence type="ECO:0000259" key="3">
    <source>
        <dbReference type="Pfam" id="PF03544"/>
    </source>
</evidence>
<evidence type="ECO:0000256" key="2">
    <source>
        <dbReference type="SAM" id="Phobius"/>
    </source>
</evidence>
<dbReference type="RefSeq" id="WP_169345549.1">
    <property type="nucleotide sequence ID" value="NZ_JABBJJ010000062.1"/>
</dbReference>
<comment type="caution">
    <text evidence="4">The sequence shown here is derived from an EMBL/GenBank/DDBJ whole genome shotgun (WGS) entry which is preliminary data.</text>
</comment>
<feature type="compositionally biased region" description="Polar residues" evidence="1">
    <location>
        <begin position="104"/>
        <end position="114"/>
    </location>
</feature>
<dbReference type="Pfam" id="PF03544">
    <property type="entry name" value="TonB_C"/>
    <property type="match status" value="1"/>
</dbReference>
<keyword evidence="5" id="KW-1185">Reference proteome</keyword>
<accession>A0A848LHP9</accession>
<evidence type="ECO:0000313" key="4">
    <source>
        <dbReference type="EMBL" id="NMO16258.1"/>
    </source>
</evidence>
<name>A0A848LHP9_9BACT</name>
<protein>
    <submittedName>
        <fullName evidence="4">Energy transducer TonB</fullName>
    </submittedName>
</protein>
<keyword evidence="2" id="KW-0472">Membrane</keyword>
<dbReference type="AlphaFoldDB" id="A0A848LHP9"/>
<dbReference type="Gene3D" id="3.30.1150.10">
    <property type="match status" value="1"/>
</dbReference>
<proteinExistence type="predicted"/>
<dbReference type="EMBL" id="JABBJJ010000062">
    <property type="protein sequence ID" value="NMO16258.1"/>
    <property type="molecule type" value="Genomic_DNA"/>
</dbReference>
<feature type="transmembrane region" description="Helical" evidence="2">
    <location>
        <begin position="12"/>
        <end position="35"/>
    </location>
</feature>
<evidence type="ECO:0000313" key="5">
    <source>
        <dbReference type="Proteomes" id="UP000518300"/>
    </source>
</evidence>